<dbReference type="PROSITE" id="PS00973">
    <property type="entry name" value="USP_2"/>
    <property type="match status" value="1"/>
</dbReference>
<accession>A0A9W7XQZ6</accession>
<dbReference type="EC" id="3.4.19.12" evidence="7"/>
<dbReference type="InterPro" id="IPR018200">
    <property type="entry name" value="USP_CS"/>
</dbReference>
<keyword evidence="3 7" id="KW-0645">Protease</keyword>
<keyword evidence="12" id="KW-1185">Reference proteome</keyword>
<feature type="region of interest" description="Disordered" evidence="8">
    <location>
        <begin position="461"/>
        <end position="490"/>
    </location>
</feature>
<dbReference type="EMBL" id="JANBOH010000023">
    <property type="protein sequence ID" value="KAJ1647673.1"/>
    <property type="molecule type" value="Genomic_DNA"/>
</dbReference>
<dbReference type="PROSITE" id="PS00972">
    <property type="entry name" value="USP_1"/>
    <property type="match status" value="1"/>
</dbReference>
<organism evidence="11 12">
    <name type="scientific">Coemansia asiatica</name>
    <dbReference type="NCBI Taxonomy" id="1052880"/>
    <lineage>
        <taxon>Eukaryota</taxon>
        <taxon>Fungi</taxon>
        <taxon>Fungi incertae sedis</taxon>
        <taxon>Zoopagomycota</taxon>
        <taxon>Kickxellomycotina</taxon>
        <taxon>Kickxellomycetes</taxon>
        <taxon>Kickxellales</taxon>
        <taxon>Kickxellaceae</taxon>
        <taxon>Coemansia</taxon>
    </lineage>
</organism>
<dbReference type="InterPro" id="IPR050164">
    <property type="entry name" value="Peptidase_C19"/>
</dbReference>
<dbReference type="Pfam" id="PF00443">
    <property type="entry name" value="UCH"/>
    <property type="match status" value="1"/>
</dbReference>
<evidence type="ECO:0000256" key="3">
    <source>
        <dbReference type="ARBA" id="ARBA00022670"/>
    </source>
</evidence>
<feature type="region of interest" description="Disordered" evidence="8">
    <location>
        <begin position="647"/>
        <end position="669"/>
    </location>
</feature>
<protein>
    <recommendedName>
        <fullName evidence="7">Ubiquitin carboxyl-terminal hydrolase</fullName>
        <ecNumber evidence="7">3.4.19.12</ecNumber>
    </recommendedName>
</protein>
<evidence type="ECO:0000256" key="8">
    <source>
        <dbReference type="SAM" id="MobiDB-lite"/>
    </source>
</evidence>
<keyword evidence="4 7" id="KW-0833">Ubl conjugation pathway</keyword>
<evidence type="ECO:0000256" key="7">
    <source>
        <dbReference type="RuleBase" id="RU366025"/>
    </source>
</evidence>
<keyword evidence="9" id="KW-0812">Transmembrane</keyword>
<evidence type="ECO:0000259" key="10">
    <source>
        <dbReference type="PROSITE" id="PS50235"/>
    </source>
</evidence>
<evidence type="ECO:0000256" key="6">
    <source>
        <dbReference type="ARBA" id="ARBA00022807"/>
    </source>
</evidence>
<dbReference type="PROSITE" id="PS50235">
    <property type="entry name" value="USP_3"/>
    <property type="match status" value="1"/>
</dbReference>
<feature type="compositionally biased region" description="Basic and acidic residues" evidence="8">
    <location>
        <begin position="120"/>
        <end position="129"/>
    </location>
</feature>
<comment type="catalytic activity">
    <reaction evidence="1 7">
        <text>Thiol-dependent hydrolysis of ester, thioester, amide, peptide and isopeptide bonds formed by the C-terminal Gly of ubiquitin (a 76-residue protein attached to proteins as an intracellular targeting signal).</text>
        <dbReference type="EC" id="3.4.19.12"/>
    </reaction>
</comment>
<feature type="region of interest" description="Disordered" evidence="8">
    <location>
        <begin position="120"/>
        <end position="152"/>
    </location>
</feature>
<keyword evidence="5 7" id="KW-0378">Hydrolase</keyword>
<keyword evidence="9" id="KW-1133">Transmembrane helix</keyword>
<evidence type="ECO:0000256" key="4">
    <source>
        <dbReference type="ARBA" id="ARBA00022786"/>
    </source>
</evidence>
<name>A0A9W7XQZ6_9FUNG</name>
<reference evidence="11" key="1">
    <citation type="submission" date="2022-07" db="EMBL/GenBank/DDBJ databases">
        <title>Phylogenomic reconstructions and comparative analyses of Kickxellomycotina fungi.</title>
        <authorList>
            <person name="Reynolds N.K."/>
            <person name="Stajich J.E."/>
            <person name="Barry K."/>
            <person name="Grigoriev I.V."/>
            <person name="Crous P."/>
            <person name="Smith M.E."/>
        </authorList>
    </citation>
    <scope>NUCLEOTIDE SEQUENCE</scope>
    <source>
        <strain evidence="11">NBRC 105413</strain>
    </source>
</reference>
<dbReference type="PANTHER" id="PTHR24006">
    <property type="entry name" value="UBIQUITIN CARBOXYL-TERMINAL HYDROLASE"/>
    <property type="match status" value="1"/>
</dbReference>
<dbReference type="AlphaFoldDB" id="A0A9W7XQZ6"/>
<proteinExistence type="inferred from homology"/>
<evidence type="ECO:0000313" key="11">
    <source>
        <dbReference type="EMBL" id="KAJ1647673.1"/>
    </source>
</evidence>
<evidence type="ECO:0000256" key="5">
    <source>
        <dbReference type="ARBA" id="ARBA00022801"/>
    </source>
</evidence>
<dbReference type="GO" id="GO:0005829">
    <property type="term" value="C:cytosol"/>
    <property type="evidence" value="ECO:0007669"/>
    <property type="project" value="TreeGrafter"/>
</dbReference>
<feature type="compositionally biased region" description="Acidic residues" evidence="8">
    <location>
        <begin position="471"/>
        <end position="481"/>
    </location>
</feature>
<dbReference type="GO" id="GO:0006508">
    <property type="term" value="P:proteolysis"/>
    <property type="evidence" value="ECO:0007669"/>
    <property type="project" value="UniProtKB-KW"/>
</dbReference>
<feature type="transmembrane region" description="Helical" evidence="9">
    <location>
        <begin position="6"/>
        <end position="28"/>
    </location>
</feature>
<dbReference type="PANTHER" id="PTHR24006:SF888">
    <property type="entry name" value="UBIQUITIN CARBOXYL-TERMINAL HYDROLASE 30"/>
    <property type="match status" value="1"/>
</dbReference>
<sequence>MLWYHIIGIYLAIVLGVIVVVVVQARHISSLSAYRRRPEGKRSLWVQVWRWLRFVARCGRRRKKRAKPIADRREERRALRRQLREEAEEWLLEWVERIVELGDDLLDVNFDDEDEDDDLLARDEQRSSDEASEGSGSGGEGQGSGSNDDRQAVYGLVNTGNSCFFNSVLQALASAEYLQNYLTSVLESMDEINDVYNGTFVSMPLTEALWETLTDLNSVVNRDSAFQPFAVMAALGSSRMNDREQQDAQEAFQLISTALSEERQVFTELQTPSVLNSDLAAMLSHEDPQKPRILTVPRGLESVGTKGLARVRALMKLASIAGLPAEGQSLTFGRRPVLPNPFAGLTASRLSCAQCGYTEAVRHFAFDNISLTLPLAATCTLDQALREYISLEELSGVQCRKCTLNQTLRELIAEIKVATAWLENNPNYKIDQSVTAGQKSSRSKRQAERAERIWRRAVLNHVDGSNGDSNDSSDSDSDSDCDCSQKGSQTISGNKLETKLGGLFPITDKCQYPINPASQVTDRSHNLPPPLLVNVPAIIARLRAGANEVAKALRTDVQSPLPGITLRKAYSPLSTKQVAFAKLPPCLCLHLSRSAITSDGYIVKNPCHVRFPEYLDFSPYTTNGNLKIEPTKSMIDETLISQNSESLLGTQQQQHRRTRDASEALGQGVNPQTGYRLQAVVVHIGSHSYGHFITYRRKPRPPMRSGINTPRYRSTSTVSLPTFAHAQSPLGSVADKKYDSAEPSMAAVPSSIASATMLSPDPSIRRRKIVGGNASVTSSNSNSYDSVDISSSDYFSPTSHITSSRPKRSWKVADAMTAEWYLISDEDVQPASLAEVLNANPYLLIYERIDSSLVVAGYAGTPGIIPSLSNLRNLARRSASAQPTAQQSAVLQPAATLSVPPPPSVATESLEL</sequence>
<evidence type="ECO:0000256" key="1">
    <source>
        <dbReference type="ARBA" id="ARBA00000707"/>
    </source>
</evidence>
<evidence type="ECO:0000256" key="9">
    <source>
        <dbReference type="SAM" id="Phobius"/>
    </source>
</evidence>
<dbReference type="Proteomes" id="UP001145021">
    <property type="component" value="Unassembled WGS sequence"/>
</dbReference>
<keyword evidence="6 7" id="KW-0788">Thiol protease</keyword>
<gene>
    <name evidence="11" type="primary">UBP1_1</name>
    <name evidence="11" type="ORF">LPJ64_000978</name>
</gene>
<dbReference type="GO" id="GO:0016579">
    <property type="term" value="P:protein deubiquitination"/>
    <property type="evidence" value="ECO:0007669"/>
    <property type="project" value="InterPro"/>
</dbReference>
<dbReference type="InterPro" id="IPR028889">
    <property type="entry name" value="USP"/>
</dbReference>
<comment type="similarity">
    <text evidence="2 7">Belongs to the peptidase C19 family.</text>
</comment>
<evidence type="ECO:0000313" key="12">
    <source>
        <dbReference type="Proteomes" id="UP001145021"/>
    </source>
</evidence>
<dbReference type="GO" id="GO:0005634">
    <property type="term" value="C:nucleus"/>
    <property type="evidence" value="ECO:0007669"/>
    <property type="project" value="TreeGrafter"/>
</dbReference>
<feature type="domain" description="USP" evidence="10">
    <location>
        <begin position="154"/>
        <end position="849"/>
    </location>
</feature>
<keyword evidence="9" id="KW-0472">Membrane</keyword>
<dbReference type="Gene3D" id="3.90.70.10">
    <property type="entry name" value="Cysteine proteinases"/>
    <property type="match status" value="2"/>
</dbReference>
<comment type="caution">
    <text evidence="11">The sequence shown here is derived from an EMBL/GenBank/DDBJ whole genome shotgun (WGS) entry which is preliminary data.</text>
</comment>
<feature type="compositionally biased region" description="Gly residues" evidence="8">
    <location>
        <begin position="135"/>
        <end position="144"/>
    </location>
</feature>
<dbReference type="InterPro" id="IPR038765">
    <property type="entry name" value="Papain-like_cys_pep_sf"/>
</dbReference>
<evidence type="ECO:0000256" key="2">
    <source>
        <dbReference type="ARBA" id="ARBA00009085"/>
    </source>
</evidence>
<dbReference type="InterPro" id="IPR001394">
    <property type="entry name" value="Peptidase_C19_UCH"/>
</dbReference>
<dbReference type="GO" id="GO:0004843">
    <property type="term" value="F:cysteine-type deubiquitinase activity"/>
    <property type="evidence" value="ECO:0007669"/>
    <property type="project" value="UniProtKB-UniRule"/>
</dbReference>
<dbReference type="SUPFAM" id="SSF54001">
    <property type="entry name" value="Cysteine proteinases"/>
    <property type="match status" value="1"/>
</dbReference>
<feature type="region of interest" description="Disordered" evidence="8">
    <location>
        <begin position="882"/>
        <end position="912"/>
    </location>
</feature>